<dbReference type="EMBL" id="CADEHS020000055">
    <property type="protein sequence ID" value="CAG9949317.1"/>
    <property type="molecule type" value="Genomic_DNA"/>
</dbReference>
<reference evidence="1" key="1">
    <citation type="submission" date="2020-04" db="EMBL/GenBank/DDBJ databases">
        <authorList>
            <person name="Broberg M."/>
        </authorList>
    </citation>
    <scope>NUCLEOTIDE SEQUENCE</scope>
</reference>
<sequence length="714" mass="79960">MVRFIARATNTLAQGSSGLQFDRGIANTFQWGVVILLSQSLPENSTYDNCDSNGLHRGKPKRQLFWLKINDDTVESQTTGATKHRYALFSENERRHMAQRLLDSTLGYTPNELLNQLDHLDNLTPLTSDSTPVAAGPFGAFRVLDPPSAVDVSLGGFANGTVEPLLELEDTVEEDHPESWTDSTEGQQAFIDLPAMDMSQSFENLWNELATPILRETLGAPPIPGLVQSEPDQSFISTEASQSTSYTQLGVQSIRPAIFDAGCFPPNTFLLFGHYEENVISPDTSFFQQRKSPWQAILLPRGKQVLADLFLANVPSHAQLALFHGLLAISALHLSRICETGSDVYHHWLEAGIKLQATATKHLKIALRGEVEGKHRAKYKDLLIAVLSMAMSSAFRGPQNILAFLLDAERLIRLRGIPQKKRSFKVRLLHCTYTHLRIIMESIIPLQPHLDDEQPSLRELGRHSEYDGRSLRKFRLSRAALSTDVDPLENKEPELAFNDIHLEIQGHCDDSVYPDVLGVSESFMTLLSQTICLANERPRLERLALSNASLAGELLRHKQTLERNIWMWRPGTACSVSSTAADGDLDSTEIHSMALAMHQAILIYFYRRIHNVCPMMLQPMVSKTLDFLVPCMQGGSEERDFGASIGWTCFIAGSEAMLPYLQQRALRYLRVFDQNGSFWAPKGAVEVVQEIWRRRQSSGEWAISWPDVMLATPS</sequence>
<evidence type="ECO:0000313" key="1">
    <source>
        <dbReference type="EMBL" id="CAG9949317.1"/>
    </source>
</evidence>
<proteinExistence type="predicted"/>
<name>A0ACA9U8E1_BIOOC</name>
<reference evidence="1" key="2">
    <citation type="submission" date="2021-10" db="EMBL/GenBank/DDBJ databases">
        <authorList>
            <person name="Piombo E."/>
        </authorList>
    </citation>
    <scope>NUCLEOTIDE SEQUENCE</scope>
</reference>
<organism evidence="1 2">
    <name type="scientific">Clonostachys rosea f. rosea IK726</name>
    <dbReference type="NCBI Taxonomy" id="1349383"/>
    <lineage>
        <taxon>Eukaryota</taxon>
        <taxon>Fungi</taxon>
        <taxon>Dikarya</taxon>
        <taxon>Ascomycota</taxon>
        <taxon>Pezizomycotina</taxon>
        <taxon>Sordariomycetes</taxon>
        <taxon>Hypocreomycetidae</taxon>
        <taxon>Hypocreales</taxon>
        <taxon>Bionectriaceae</taxon>
        <taxon>Clonostachys</taxon>
    </lineage>
</organism>
<accession>A0ACA9U8E1</accession>
<keyword evidence="2" id="KW-1185">Reference proteome</keyword>
<dbReference type="Proteomes" id="UP000836387">
    <property type="component" value="Unassembled WGS sequence"/>
</dbReference>
<gene>
    <name evidence="1" type="ORF">CRV2_00014623</name>
</gene>
<evidence type="ECO:0000313" key="2">
    <source>
        <dbReference type="Proteomes" id="UP000836387"/>
    </source>
</evidence>
<comment type="caution">
    <text evidence="1">The sequence shown here is derived from an EMBL/GenBank/DDBJ whole genome shotgun (WGS) entry which is preliminary data.</text>
</comment>
<protein>
    <submittedName>
        <fullName evidence="1">Uncharacterized protein</fullName>
    </submittedName>
</protein>